<protein>
    <submittedName>
        <fullName evidence="1">Uncharacterized protein</fullName>
    </submittedName>
</protein>
<name>A0AAV6TNN2_9ARAC</name>
<accession>A0AAV6TNN2</accession>
<dbReference type="EMBL" id="JAFNEN010001895">
    <property type="protein sequence ID" value="KAG8173293.1"/>
    <property type="molecule type" value="Genomic_DNA"/>
</dbReference>
<sequence>MESLLDSGELVPPLPQCVLPSPWTGPIYVKLNGEQDQLHVWSCPSQTGDTCRCREELKNIMHPDTPFLLILVHEKNTSLLYMSKRTGIYYDDSNRGHSKSVYMRVTMHDGNCVYGHCTCSSSIGFTQHVGSFKYLNVRDEAIQKVDVYNLLHLPSCNGRSCVCTKTLLDQGFYKIHMEVHDTHLTSNMELDASNVNMTQFLHQYPWSLLCPYSVVVLEKELLDLVRSEEHVEEDRDSLSFNFLLDDIPLTLSELNWTYTDSSSDSDDFFGLSREEIESVEMNQSHVEQGMDCSVCLQRFELHEQVTLLV</sequence>
<gene>
    <name evidence="1" type="ORF">JTE90_019197</name>
</gene>
<proteinExistence type="predicted"/>
<dbReference type="Proteomes" id="UP000827092">
    <property type="component" value="Unassembled WGS sequence"/>
</dbReference>
<evidence type="ECO:0000313" key="2">
    <source>
        <dbReference type="Proteomes" id="UP000827092"/>
    </source>
</evidence>
<organism evidence="1 2">
    <name type="scientific">Oedothorax gibbosus</name>
    <dbReference type="NCBI Taxonomy" id="931172"/>
    <lineage>
        <taxon>Eukaryota</taxon>
        <taxon>Metazoa</taxon>
        <taxon>Ecdysozoa</taxon>
        <taxon>Arthropoda</taxon>
        <taxon>Chelicerata</taxon>
        <taxon>Arachnida</taxon>
        <taxon>Araneae</taxon>
        <taxon>Araneomorphae</taxon>
        <taxon>Entelegynae</taxon>
        <taxon>Araneoidea</taxon>
        <taxon>Linyphiidae</taxon>
        <taxon>Erigoninae</taxon>
        <taxon>Oedothorax</taxon>
    </lineage>
</organism>
<comment type="caution">
    <text evidence="1">The sequence shown here is derived from an EMBL/GenBank/DDBJ whole genome shotgun (WGS) entry which is preliminary data.</text>
</comment>
<dbReference type="AlphaFoldDB" id="A0AAV6TNN2"/>
<keyword evidence="2" id="KW-1185">Reference proteome</keyword>
<reference evidence="1 2" key="1">
    <citation type="journal article" date="2022" name="Nat. Ecol. Evol.">
        <title>A masculinizing supergene underlies an exaggerated male reproductive morph in a spider.</title>
        <authorList>
            <person name="Hendrickx F."/>
            <person name="De Corte Z."/>
            <person name="Sonet G."/>
            <person name="Van Belleghem S.M."/>
            <person name="Kostlbacher S."/>
            <person name="Vangestel C."/>
        </authorList>
    </citation>
    <scope>NUCLEOTIDE SEQUENCE [LARGE SCALE GENOMIC DNA]</scope>
    <source>
        <strain evidence="1">W744_W776</strain>
    </source>
</reference>
<evidence type="ECO:0000313" key="1">
    <source>
        <dbReference type="EMBL" id="KAG8173293.1"/>
    </source>
</evidence>